<comment type="subcellular location">
    <subcellularLocation>
        <location evidence="2">Cell inner membrane</location>
        <topology evidence="2">Single-pass membrane protein</topology>
        <orientation evidence="2">Periplasmic side</orientation>
    </subcellularLocation>
</comment>
<keyword evidence="11 16" id="KW-0472">Membrane</keyword>
<evidence type="ECO:0000313" key="18">
    <source>
        <dbReference type="Proteomes" id="UP000244223"/>
    </source>
</evidence>
<evidence type="ECO:0000256" key="11">
    <source>
        <dbReference type="ARBA" id="ARBA00023136"/>
    </source>
</evidence>
<evidence type="ECO:0000256" key="13">
    <source>
        <dbReference type="ARBA" id="ARBA00030948"/>
    </source>
</evidence>
<keyword evidence="18" id="KW-1185">Reference proteome</keyword>
<evidence type="ECO:0000256" key="3">
    <source>
        <dbReference type="ARBA" id="ARBA00010358"/>
    </source>
</evidence>
<evidence type="ECO:0000256" key="1">
    <source>
        <dbReference type="ARBA" id="ARBA00003280"/>
    </source>
</evidence>
<dbReference type="GO" id="GO:0005886">
    <property type="term" value="C:plasma membrane"/>
    <property type="evidence" value="ECO:0007669"/>
    <property type="project" value="UniProtKB-SubCell"/>
</dbReference>
<keyword evidence="8 16" id="KW-0442">Lipid degradation</keyword>
<keyword evidence="10 16" id="KW-0443">Lipid metabolism</keyword>
<evidence type="ECO:0000313" key="17">
    <source>
        <dbReference type="EMBL" id="PTQ90362.1"/>
    </source>
</evidence>
<evidence type="ECO:0000256" key="15">
    <source>
        <dbReference type="ARBA" id="ARBA00033028"/>
    </source>
</evidence>
<evidence type="ECO:0000256" key="5">
    <source>
        <dbReference type="ARBA" id="ARBA00022475"/>
    </source>
</evidence>
<name>A0A2T5J1P0_9GAMM</name>
<evidence type="ECO:0000256" key="10">
    <source>
        <dbReference type="ARBA" id="ARBA00023098"/>
    </source>
</evidence>
<dbReference type="GO" id="GO:0006457">
    <property type="term" value="P:protein folding"/>
    <property type="evidence" value="ECO:0007669"/>
    <property type="project" value="UniProtKB-UniRule"/>
</dbReference>
<dbReference type="NCBIfam" id="NF002334">
    <property type="entry name" value="PRK01294.1-2"/>
    <property type="match status" value="1"/>
</dbReference>
<dbReference type="GO" id="GO:0051082">
    <property type="term" value="F:unfolded protein binding"/>
    <property type="evidence" value="ECO:0007669"/>
    <property type="project" value="UniProtKB-UniRule"/>
</dbReference>
<gene>
    <name evidence="16" type="primary">lifO</name>
    <name evidence="17" type="ORF">C8N29_103115</name>
</gene>
<evidence type="ECO:0000256" key="14">
    <source>
        <dbReference type="ARBA" id="ARBA00031542"/>
    </source>
</evidence>
<dbReference type="InterPro" id="IPR004961">
    <property type="entry name" value="Lipase_chaperone"/>
</dbReference>
<dbReference type="EMBL" id="QAON01000003">
    <property type="protein sequence ID" value="PTQ90362.1"/>
    <property type="molecule type" value="Genomic_DNA"/>
</dbReference>
<keyword evidence="6 16" id="KW-0997">Cell inner membrane</keyword>
<dbReference type="RefSeq" id="WP_170106885.1">
    <property type="nucleotide sequence ID" value="NZ_QAON01000003.1"/>
</dbReference>
<sequence length="349" mass="39155">MKPKVAIAATALLLISAGGFLWLARDTAPESSSVAKQQMSLSPEQTAAVVADAIAKSKTDTRFKTGVENMPRSLQDTEVDGALSVDNAGNLIISRSIRQTFDYFLSAIGEEDLTTIVSRIRAYIRNKLADYPKAMAQAEQILDGYLSYREALGHIAQIGGNPADNISGVRQQKEQIASLRTQYLSREVIEAFFGDEDAYDRYTMARIEIMQDKNLSATEKAKRAAELLNTLPPELKESVETLNKYQELTSLTDDWKARGGKPEELRAIREQLVGVEATERLEALDQERAAWDGRMNDYLSQRDTILKNQALSQQDRERQVNDLKQKNFNQQERIRVDALETMHDQGIKP</sequence>
<evidence type="ECO:0000256" key="6">
    <source>
        <dbReference type="ARBA" id="ARBA00022519"/>
    </source>
</evidence>
<dbReference type="Proteomes" id="UP000244223">
    <property type="component" value="Unassembled WGS sequence"/>
</dbReference>
<proteinExistence type="inferred from homology"/>
<dbReference type="SUPFAM" id="SSF158855">
    <property type="entry name" value="Lipase chaperone-like"/>
    <property type="match status" value="1"/>
</dbReference>
<evidence type="ECO:0000256" key="2">
    <source>
        <dbReference type="ARBA" id="ARBA00004383"/>
    </source>
</evidence>
<evidence type="ECO:0000256" key="8">
    <source>
        <dbReference type="ARBA" id="ARBA00022963"/>
    </source>
</evidence>
<dbReference type="AlphaFoldDB" id="A0A2T5J1P0"/>
<dbReference type="HAMAP" id="MF_00790">
    <property type="entry name" value="Lipase_chap"/>
    <property type="match status" value="1"/>
</dbReference>
<organism evidence="17 18">
    <name type="scientific">Agitococcus lubricus</name>
    <dbReference type="NCBI Taxonomy" id="1077255"/>
    <lineage>
        <taxon>Bacteria</taxon>
        <taxon>Pseudomonadati</taxon>
        <taxon>Pseudomonadota</taxon>
        <taxon>Gammaproteobacteria</taxon>
        <taxon>Moraxellales</taxon>
        <taxon>Moraxellaceae</taxon>
        <taxon>Agitococcus</taxon>
    </lineage>
</organism>
<keyword evidence="5 16" id="KW-1003">Cell membrane</keyword>
<comment type="caution">
    <text evidence="17">The sequence shown here is derived from an EMBL/GenBank/DDBJ whole genome shotgun (WGS) entry which is preliminary data.</text>
</comment>
<evidence type="ECO:0000256" key="4">
    <source>
        <dbReference type="ARBA" id="ARBA00019692"/>
    </source>
</evidence>
<keyword evidence="7 16" id="KW-0812">Transmembrane</keyword>
<protein>
    <recommendedName>
        <fullName evidence="4 16">Lipase chaperone</fullName>
    </recommendedName>
    <alternativeName>
        <fullName evidence="16">Lipase activator protein</fullName>
    </alternativeName>
    <alternativeName>
        <fullName evidence="15 16">Lipase foldase</fullName>
    </alternativeName>
    <alternativeName>
        <fullName evidence="13 16">Lipase helper protein</fullName>
    </alternativeName>
    <alternativeName>
        <fullName evidence="14 16">Lipase modulator</fullName>
    </alternativeName>
</protein>
<evidence type="ECO:0000256" key="7">
    <source>
        <dbReference type="ARBA" id="ARBA00022692"/>
    </source>
</evidence>
<accession>A0A2T5J1P0</accession>
<keyword evidence="12 16" id="KW-0143">Chaperone</keyword>
<evidence type="ECO:0000256" key="9">
    <source>
        <dbReference type="ARBA" id="ARBA00022989"/>
    </source>
</evidence>
<evidence type="ECO:0000256" key="16">
    <source>
        <dbReference type="HAMAP-Rule" id="MF_00790"/>
    </source>
</evidence>
<evidence type="ECO:0000256" key="12">
    <source>
        <dbReference type="ARBA" id="ARBA00023186"/>
    </source>
</evidence>
<comment type="function">
    <text evidence="1 16">May be involved in the folding of the extracellular lipase during its passage through the periplasm.</text>
</comment>
<comment type="similarity">
    <text evidence="3 16">Belongs to the lipase chaperone family.</text>
</comment>
<dbReference type="GO" id="GO:0016042">
    <property type="term" value="P:lipid catabolic process"/>
    <property type="evidence" value="ECO:0007669"/>
    <property type="project" value="UniProtKB-UniRule"/>
</dbReference>
<keyword evidence="9 16" id="KW-1133">Transmembrane helix</keyword>
<dbReference type="Pfam" id="PF03280">
    <property type="entry name" value="Lipase_chap"/>
    <property type="match status" value="1"/>
</dbReference>
<reference evidence="17 18" key="1">
    <citation type="submission" date="2018-04" db="EMBL/GenBank/DDBJ databases">
        <title>Genomic Encyclopedia of Archaeal and Bacterial Type Strains, Phase II (KMG-II): from individual species to whole genera.</title>
        <authorList>
            <person name="Goeker M."/>
        </authorList>
    </citation>
    <scope>NUCLEOTIDE SEQUENCE [LARGE SCALE GENOMIC DNA]</scope>
    <source>
        <strain evidence="17 18">DSM 5822</strain>
    </source>
</reference>